<dbReference type="EMBL" id="MN013084">
    <property type="protein sequence ID" value="QEG13103.1"/>
    <property type="molecule type" value="Genomic_DNA"/>
</dbReference>
<dbReference type="InterPro" id="IPR020303">
    <property type="entry name" value="DUF5495"/>
</dbReference>
<dbReference type="Pfam" id="PF17599">
    <property type="entry name" value="DUF5495"/>
    <property type="match status" value="1"/>
</dbReference>
<proteinExistence type="predicted"/>
<accession>A0A5B9NPX5</accession>
<gene>
    <name evidence="1" type="ORF">KAALPHA_66</name>
</gene>
<reference evidence="1 2" key="1">
    <citation type="submission" date="2019-04" db="EMBL/GenBank/DDBJ databases">
        <authorList>
            <person name="Anderson K.J."/>
            <person name="Thurgood T.L."/>
            <person name="Sharma R."/>
            <person name="Arens D.K."/>
            <person name="Kruger J.L."/>
            <person name="Thompson D.W."/>
            <person name="Casjens S."/>
            <person name="Grose J.H."/>
        </authorList>
    </citation>
    <scope>NUCLEOTIDE SEQUENCE [LARGE SCALE GENOMIC DNA]</scope>
</reference>
<evidence type="ECO:0000313" key="1">
    <source>
        <dbReference type="EMBL" id="QEG13103.1"/>
    </source>
</evidence>
<evidence type="ECO:0000313" key="2">
    <source>
        <dbReference type="Proteomes" id="UP000325316"/>
    </source>
</evidence>
<dbReference type="Proteomes" id="UP000325316">
    <property type="component" value="Segment"/>
</dbReference>
<name>A0A5B9NPX5_9CAUD</name>
<protein>
    <submittedName>
        <fullName evidence="1">Uncharacterized protein</fullName>
    </submittedName>
</protein>
<organism evidence="1 2">
    <name type="scientific">Klebsiella phage vB_KaeM_KaAlpha</name>
    <dbReference type="NCBI Taxonomy" id="2591367"/>
    <lineage>
        <taxon>Viruses</taxon>
        <taxon>Duplodnaviria</taxon>
        <taxon>Heunggongvirae</taxon>
        <taxon>Uroviricota</taxon>
        <taxon>Caudoviricetes</taxon>
        <taxon>Pantevenvirales</taxon>
        <taxon>Straboviridae</taxon>
        <taxon>Tevenvirinae</taxon>
        <taxon>Karamvirus</taxon>
        <taxon>Karamvirus pg7</taxon>
    </lineage>
</organism>
<sequence>MNEIEIEIDLQLAGFQTKRTEDGRLMIEGTSKNDVDFVIEEDFDAWWVYEYTGKDYHSVDAFGSMDEAIECAKELIL</sequence>